<dbReference type="OrthoDB" id="5397846at2759"/>
<reference evidence="2" key="1">
    <citation type="journal article" date="2020" name="Stud. Mycol.">
        <title>101 Dothideomycetes genomes: a test case for predicting lifestyles and emergence of pathogens.</title>
        <authorList>
            <person name="Haridas S."/>
            <person name="Albert R."/>
            <person name="Binder M."/>
            <person name="Bloem J."/>
            <person name="Labutti K."/>
            <person name="Salamov A."/>
            <person name="Andreopoulos B."/>
            <person name="Baker S."/>
            <person name="Barry K."/>
            <person name="Bills G."/>
            <person name="Bluhm B."/>
            <person name="Cannon C."/>
            <person name="Castanera R."/>
            <person name="Culley D."/>
            <person name="Daum C."/>
            <person name="Ezra D."/>
            <person name="Gonzalez J."/>
            <person name="Henrissat B."/>
            <person name="Kuo A."/>
            <person name="Liang C."/>
            <person name="Lipzen A."/>
            <person name="Lutzoni F."/>
            <person name="Magnuson J."/>
            <person name="Mondo S."/>
            <person name="Nolan M."/>
            <person name="Ohm R."/>
            <person name="Pangilinan J."/>
            <person name="Park H.-J."/>
            <person name="Ramirez L."/>
            <person name="Alfaro M."/>
            <person name="Sun H."/>
            <person name="Tritt A."/>
            <person name="Yoshinaga Y."/>
            <person name="Zwiers L.-H."/>
            <person name="Turgeon B."/>
            <person name="Goodwin S."/>
            <person name="Spatafora J."/>
            <person name="Crous P."/>
            <person name="Grigoriev I."/>
        </authorList>
    </citation>
    <scope>NUCLEOTIDE SEQUENCE</scope>
    <source>
        <strain evidence="2">CBS 119925</strain>
    </source>
</reference>
<protein>
    <recommendedName>
        <fullName evidence="1">DUF7730 domain-containing protein</fullName>
    </recommendedName>
</protein>
<keyword evidence="3" id="KW-1185">Reference proteome</keyword>
<evidence type="ECO:0000259" key="1">
    <source>
        <dbReference type="Pfam" id="PF24864"/>
    </source>
</evidence>
<sequence length="228" mass="25944">MEPKCAPTSKRIRLIPKTFFSLPPELRNKIYTYCLPPLTKRPGPNNLSSIHITYNPRGPQQNAHYISATSANPAYVDTKYSRAYELREAANCSEHVRWCRDNLNGYWTYDSRGPRITGIGILGACKQMYREAAPMVYSQYLVFADPESFLMFAQGLSGRTAGLLRHVEVGGWAYRRDKAHKRQRLRCQMALGILKEKGVRELMTLRLHGGRGGLRKDGVVLRRSGRRG</sequence>
<gene>
    <name evidence="2" type="ORF">M011DRAFT_481246</name>
</gene>
<name>A0A6A6UZM8_9PLEO</name>
<accession>A0A6A6UZM8</accession>
<dbReference type="InterPro" id="IPR056632">
    <property type="entry name" value="DUF7730"/>
</dbReference>
<proteinExistence type="predicted"/>
<evidence type="ECO:0000313" key="2">
    <source>
        <dbReference type="EMBL" id="KAF2742934.1"/>
    </source>
</evidence>
<dbReference type="InterPro" id="IPR038883">
    <property type="entry name" value="AN11006-like"/>
</dbReference>
<dbReference type="PANTHER" id="PTHR42085:SF1">
    <property type="entry name" value="F-BOX DOMAIN-CONTAINING PROTEIN"/>
    <property type="match status" value="1"/>
</dbReference>
<dbReference type="PANTHER" id="PTHR42085">
    <property type="entry name" value="F-BOX DOMAIN-CONTAINING PROTEIN"/>
    <property type="match status" value="1"/>
</dbReference>
<dbReference type="Pfam" id="PF24864">
    <property type="entry name" value="DUF7730"/>
    <property type="match status" value="1"/>
</dbReference>
<evidence type="ECO:0000313" key="3">
    <source>
        <dbReference type="Proteomes" id="UP000799440"/>
    </source>
</evidence>
<organism evidence="2 3">
    <name type="scientific">Sporormia fimetaria CBS 119925</name>
    <dbReference type="NCBI Taxonomy" id="1340428"/>
    <lineage>
        <taxon>Eukaryota</taxon>
        <taxon>Fungi</taxon>
        <taxon>Dikarya</taxon>
        <taxon>Ascomycota</taxon>
        <taxon>Pezizomycotina</taxon>
        <taxon>Dothideomycetes</taxon>
        <taxon>Pleosporomycetidae</taxon>
        <taxon>Pleosporales</taxon>
        <taxon>Sporormiaceae</taxon>
        <taxon>Sporormia</taxon>
    </lineage>
</organism>
<dbReference type="Proteomes" id="UP000799440">
    <property type="component" value="Unassembled WGS sequence"/>
</dbReference>
<dbReference type="AlphaFoldDB" id="A0A6A6UZM8"/>
<feature type="domain" description="DUF7730" evidence="1">
    <location>
        <begin position="19"/>
        <end position="178"/>
    </location>
</feature>
<dbReference type="EMBL" id="MU006602">
    <property type="protein sequence ID" value="KAF2742934.1"/>
    <property type="molecule type" value="Genomic_DNA"/>
</dbReference>